<evidence type="ECO:0000256" key="3">
    <source>
        <dbReference type="ARBA" id="ARBA00023082"/>
    </source>
</evidence>
<feature type="domain" description="RNA polymerase sigma factor 70 region 4 type 2" evidence="6">
    <location>
        <begin position="149"/>
        <end position="198"/>
    </location>
</feature>
<dbReference type="GO" id="GO:0003677">
    <property type="term" value="F:DNA binding"/>
    <property type="evidence" value="ECO:0007669"/>
    <property type="project" value="InterPro"/>
</dbReference>
<dbReference type="Proteomes" id="UP000001635">
    <property type="component" value="Chromosome"/>
</dbReference>
<proteinExistence type="inferred from homology"/>
<dbReference type="SUPFAM" id="SSF88659">
    <property type="entry name" value="Sigma3 and sigma4 domains of RNA polymerase sigma factors"/>
    <property type="match status" value="1"/>
</dbReference>
<dbReference type="STRING" id="880070.Cycma_5024"/>
<dbReference type="HOGENOM" id="CLU_047691_4_3_10"/>
<dbReference type="SUPFAM" id="SSF88946">
    <property type="entry name" value="Sigma2 domain of RNA polymerase sigma factors"/>
    <property type="match status" value="1"/>
</dbReference>
<dbReference type="Pfam" id="PF08281">
    <property type="entry name" value="Sigma70_r4_2"/>
    <property type="match status" value="1"/>
</dbReference>
<sequence>MPEPKISISSKRLLSSISLEEAKVSHSTEMMNDEQLISHALKEDPKKGMGMIFQRYYQPLCSHAVRFVGSKEVAQDLVSDLLVHFYDQKLYLKVNTSIRSYLFQSVRNRGYNYLKHDLARKGELSLATEPRIPETYEPDSITEYEELYQDFEKAIETLPGQRRKIYLLFQFEGKTMKEISTEIGLSIRTVETQLYRSKITIRQLLRDKWLLWLITFTQLFN</sequence>
<organism evidence="7 8">
    <name type="scientific">Cyclobacterium marinum (strain ATCC 25205 / DSM 745 / LMG 13164 / NCIMB 1802)</name>
    <name type="common">Flectobacillus marinus</name>
    <dbReference type="NCBI Taxonomy" id="880070"/>
    <lineage>
        <taxon>Bacteria</taxon>
        <taxon>Pseudomonadati</taxon>
        <taxon>Bacteroidota</taxon>
        <taxon>Cytophagia</taxon>
        <taxon>Cytophagales</taxon>
        <taxon>Cyclobacteriaceae</taxon>
        <taxon>Cyclobacterium</taxon>
    </lineage>
</organism>
<name>G0J8A8_CYCMS</name>
<dbReference type="InterPro" id="IPR014284">
    <property type="entry name" value="RNA_pol_sigma-70_dom"/>
</dbReference>
<comment type="similarity">
    <text evidence="1">Belongs to the sigma-70 factor family. ECF subfamily.</text>
</comment>
<dbReference type="Pfam" id="PF04542">
    <property type="entry name" value="Sigma70_r2"/>
    <property type="match status" value="1"/>
</dbReference>
<dbReference type="PANTHER" id="PTHR43133">
    <property type="entry name" value="RNA POLYMERASE ECF-TYPE SIGMA FACTO"/>
    <property type="match status" value="1"/>
</dbReference>
<dbReference type="InterPro" id="IPR013325">
    <property type="entry name" value="RNA_pol_sigma_r2"/>
</dbReference>
<dbReference type="InterPro" id="IPR039425">
    <property type="entry name" value="RNA_pol_sigma-70-like"/>
</dbReference>
<dbReference type="NCBIfam" id="TIGR02937">
    <property type="entry name" value="sigma70-ECF"/>
    <property type="match status" value="1"/>
</dbReference>
<accession>G0J8A8</accession>
<dbReference type="CDD" id="cd06171">
    <property type="entry name" value="Sigma70_r4"/>
    <property type="match status" value="1"/>
</dbReference>
<evidence type="ECO:0000259" key="5">
    <source>
        <dbReference type="Pfam" id="PF04542"/>
    </source>
</evidence>
<evidence type="ECO:0000259" key="6">
    <source>
        <dbReference type="Pfam" id="PF08281"/>
    </source>
</evidence>
<dbReference type="InterPro" id="IPR036388">
    <property type="entry name" value="WH-like_DNA-bd_sf"/>
</dbReference>
<dbReference type="EMBL" id="CP002955">
    <property type="protein sequence ID" value="AEL28708.1"/>
    <property type="molecule type" value="Genomic_DNA"/>
</dbReference>
<dbReference type="Gene3D" id="1.10.1740.10">
    <property type="match status" value="1"/>
</dbReference>
<evidence type="ECO:0000256" key="1">
    <source>
        <dbReference type="ARBA" id="ARBA00010641"/>
    </source>
</evidence>
<reference evidence="8" key="1">
    <citation type="submission" date="2011-07" db="EMBL/GenBank/DDBJ databases">
        <title>The complete genome of Cyclobacterium marinum DSM 745.</title>
        <authorList>
            <person name="Lucas S."/>
            <person name="Han J."/>
            <person name="Lapidus A."/>
            <person name="Bruce D."/>
            <person name="Goodwin L."/>
            <person name="Pitluck S."/>
            <person name="Peters L."/>
            <person name="Kyrpides N."/>
            <person name="Mavromatis K."/>
            <person name="Ivanova N."/>
            <person name="Ovchinnikova G."/>
            <person name="Chertkov O."/>
            <person name="Detter J.C."/>
            <person name="Tapia R."/>
            <person name="Han C."/>
            <person name="Land M."/>
            <person name="Hauser L."/>
            <person name="Markowitz V."/>
            <person name="Cheng J.-F."/>
            <person name="Hugenholtz P."/>
            <person name="Woyke T."/>
            <person name="Wu D."/>
            <person name="Tindall B."/>
            <person name="Schuetze A."/>
            <person name="Brambilla E."/>
            <person name="Klenk H.-P."/>
            <person name="Eisen J.A."/>
        </authorList>
    </citation>
    <scope>NUCLEOTIDE SEQUENCE [LARGE SCALE GENOMIC DNA]</scope>
    <source>
        <strain evidence="8">ATCC 25205 / DSM 745 / LMG 13164 / NCIMB 1802</strain>
    </source>
</reference>
<dbReference type="GO" id="GO:0006352">
    <property type="term" value="P:DNA-templated transcription initiation"/>
    <property type="evidence" value="ECO:0007669"/>
    <property type="project" value="InterPro"/>
</dbReference>
<dbReference type="InterPro" id="IPR007627">
    <property type="entry name" value="RNA_pol_sigma70_r2"/>
</dbReference>
<dbReference type="PANTHER" id="PTHR43133:SF46">
    <property type="entry name" value="RNA POLYMERASE SIGMA-70 FACTOR ECF SUBFAMILY"/>
    <property type="match status" value="1"/>
</dbReference>
<keyword evidence="8" id="KW-1185">Reference proteome</keyword>
<evidence type="ECO:0000256" key="2">
    <source>
        <dbReference type="ARBA" id="ARBA00023015"/>
    </source>
</evidence>
<dbReference type="eggNOG" id="COG1595">
    <property type="taxonomic scope" value="Bacteria"/>
</dbReference>
<protein>
    <submittedName>
        <fullName evidence="7">RNA polymerase, sigma-24 subunit, ECF subfamily</fullName>
    </submittedName>
</protein>
<dbReference type="InterPro" id="IPR013324">
    <property type="entry name" value="RNA_pol_sigma_r3/r4-like"/>
</dbReference>
<dbReference type="OrthoDB" id="1524077at2"/>
<keyword evidence="3" id="KW-0731">Sigma factor</keyword>
<keyword evidence="2" id="KW-0805">Transcription regulation</keyword>
<dbReference type="InterPro" id="IPR013249">
    <property type="entry name" value="RNA_pol_sigma70_r4_t2"/>
</dbReference>
<dbReference type="KEGG" id="cmr:Cycma_5024"/>
<dbReference type="Gene3D" id="1.10.10.10">
    <property type="entry name" value="Winged helix-like DNA-binding domain superfamily/Winged helix DNA-binding domain"/>
    <property type="match status" value="1"/>
</dbReference>
<keyword evidence="4" id="KW-0804">Transcription</keyword>
<evidence type="ECO:0000313" key="7">
    <source>
        <dbReference type="EMBL" id="AEL28708.1"/>
    </source>
</evidence>
<evidence type="ECO:0000313" key="8">
    <source>
        <dbReference type="Proteomes" id="UP000001635"/>
    </source>
</evidence>
<dbReference type="RefSeq" id="WP_014022987.1">
    <property type="nucleotide sequence ID" value="NC_015914.1"/>
</dbReference>
<gene>
    <name evidence="7" type="ordered locus">Cycma_5024</name>
</gene>
<dbReference type="GO" id="GO:0016987">
    <property type="term" value="F:sigma factor activity"/>
    <property type="evidence" value="ECO:0007669"/>
    <property type="project" value="UniProtKB-KW"/>
</dbReference>
<feature type="domain" description="RNA polymerase sigma-70 region 2" evidence="5">
    <location>
        <begin position="52"/>
        <end position="115"/>
    </location>
</feature>
<dbReference type="AlphaFoldDB" id="G0J8A8"/>
<evidence type="ECO:0000256" key="4">
    <source>
        <dbReference type="ARBA" id="ARBA00023163"/>
    </source>
</evidence>